<sequence length="115" mass="12352">MQTLLLFLAVLLAGAAVFLSVGRWRGPQSTGTGRPEVEILGLVEPVAALPPVLLPERPRRSDVDALRLGVGLRGYRCDQVDEVLGVLSAEIERLRSDLDAARRGPVISATNQSPE</sequence>
<dbReference type="Proteomes" id="UP001575652">
    <property type="component" value="Unassembled WGS sequence"/>
</dbReference>
<gene>
    <name evidence="1" type="ORF">ACETWP_13580</name>
</gene>
<accession>A0ABV4URS1</accession>
<evidence type="ECO:0000313" key="2">
    <source>
        <dbReference type="Proteomes" id="UP001575652"/>
    </source>
</evidence>
<reference evidence="1 2" key="1">
    <citation type="submission" date="2024-09" db="EMBL/GenBank/DDBJ databases">
        <authorList>
            <person name="Salinas-Garcia M.A."/>
            <person name="Prieme A."/>
        </authorList>
    </citation>
    <scope>NUCLEOTIDE SEQUENCE [LARGE SCALE GENOMIC DNA]</scope>
    <source>
        <strain evidence="1 2">DSM 21081</strain>
    </source>
</reference>
<dbReference type="RefSeq" id="WP_373972791.1">
    <property type="nucleotide sequence ID" value="NZ_JBHDLJ010000012.1"/>
</dbReference>
<protein>
    <submittedName>
        <fullName evidence="1">DivIVA domain-containing protein</fullName>
    </submittedName>
</protein>
<keyword evidence="2" id="KW-1185">Reference proteome</keyword>
<evidence type="ECO:0000313" key="1">
    <source>
        <dbReference type="EMBL" id="MFB0835618.1"/>
    </source>
</evidence>
<name>A0ABV4URS1_9MICC</name>
<proteinExistence type="predicted"/>
<comment type="caution">
    <text evidence="1">The sequence shown here is derived from an EMBL/GenBank/DDBJ whole genome shotgun (WGS) entry which is preliminary data.</text>
</comment>
<dbReference type="EMBL" id="JBHDLJ010000012">
    <property type="protein sequence ID" value="MFB0835618.1"/>
    <property type="molecule type" value="Genomic_DNA"/>
</dbReference>
<organism evidence="1 2">
    <name type="scientific">Arthrobacter halodurans</name>
    <dbReference type="NCBI Taxonomy" id="516699"/>
    <lineage>
        <taxon>Bacteria</taxon>
        <taxon>Bacillati</taxon>
        <taxon>Actinomycetota</taxon>
        <taxon>Actinomycetes</taxon>
        <taxon>Micrococcales</taxon>
        <taxon>Micrococcaceae</taxon>
        <taxon>Arthrobacter</taxon>
    </lineage>
</organism>